<evidence type="ECO:0000313" key="2">
    <source>
        <dbReference type="Proteomes" id="UP000636505"/>
    </source>
</evidence>
<dbReference type="RefSeq" id="WP_193911233.1">
    <property type="nucleotide sequence ID" value="NZ_JADEXG010000070.1"/>
</dbReference>
<reference evidence="1" key="1">
    <citation type="submission" date="2020-10" db="EMBL/GenBank/DDBJ databases">
        <authorList>
            <person name="Castelo-Branco R."/>
            <person name="Eusebio N."/>
            <person name="Adriana R."/>
            <person name="Vieira A."/>
            <person name="Brugerolle De Fraissinette N."/>
            <person name="Rezende De Castro R."/>
            <person name="Schneider M.P."/>
            <person name="Vasconcelos V."/>
            <person name="Leao P.N."/>
        </authorList>
    </citation>
    <scope>NUCLEOTIDE SEQUENCE</scope>
    <source>
        <strain evidence="1">LEGE 07310</strain>
    </source>
</reference>
<name>A0A8J7AJ15_9CYAN</name>
<dbReference type="EMBL" id="JADEXG010000070">
    <property type="protein sequence ID" value="MBE9079859.1"/>
    <property type="molecule type" value="Genomic_DNA"/>
</dbReference>
<gene>
    <name evidence="1" type="ORF">IQ241_21605</name>
</gene>
<keyword evidence="2" id="KW-1185">Reference proteome</keyword>
<evidence type="ECO:0000313" key="1">
    <source>
        <dbReference type="EMBL" id="MBE9079859.1"/>
    </source>
</evidence>
<comment type="caution">
    <text evidence="1">The sequence shown here is derived from an EMBL/GenBank/DDBJ whole genome shotgun (WGS) entry which is preliminary data.</text>
</comment>
<dbReference type="Proteomes" id="UP000636505">
    <property type="component" value="Unassembled WGS sequence"/>
</dbReference>
<accession>A0A8J7AJ15</accession>
<organism evidence="1 2">
    <name type="scientific">Vasconcelosia minhoensis LEGE 07310</name>
    <dbReference type="NCBI Taxonomy" id="915328"/>
    <lineage>
        <taxon>Bacteria</taxon>
        <taxon>Bacillati</taxon>
        <taxon>Cyanobacteriota</taxon>
        <taxon>Cyanophyceae</taxon>
        <taxon>Nodosilineales</taxon>
        <taxon>Cymatolegaceae</taxon>
        <taxon>Vasconcelosia</taxon>
        <taxon>Vasconcelosia minhoensis</taxon>
    </lineage>
</organism>
<sequence>MAQGSRLDQVLESIETLSNEDQEMLVELIHRRLVERRREQIAKHIAQAQADYETGKIFRGTIEDVIAELRRGGRFFWPRHLSVPSND</sequence>
<proteinExistence type="predicted"/>
<protein>
    <submittedName>
        <fullName evidence="1">Uncharacterized protein</fullName>
    </submittedName>
</protein>
<dbReference type="AlphaFoldDB" id="A0A8J7AJ15"/>